<dbReference type="InterPro" id="IPR000727">
    <property type="entry name" value="T_SNARE_dom"/>
</dbReference>
<dbReference type="Pfam" id="PF00015">
    <property type="entry name" value="MCPsignal"/>
    <property type="match status" value="1"/>
</dbReference>
<dbReference type="SUPFAM" id="SSF58104">
    <property type="entry name" value="Methyl-accepting chemotaxis protein (MCP) signaling domain"/>
    <property type="match status" value="1"/>
</dbReference>
<keyword evidence="6" id="KW-0812">Transmembrane</keyword>
<evidence type="ECO:0000256" key="5">
    <source>
        <dbReference type="PROSITE-ProRule" id="PRU00284"/>
    </source>
</evidence>
<evidence type="ECO:0000313" key="10">
    <source>
        <dbReference type="Proteomes" id="UP000198615"/>
    </source>
</evidence>
<feature type="transmembrane region" description="Helical" evidence="6">
    <location>
        <begin position="376"/>
        <end position="399"/>
    </location>
</feature>
<evidence type="ECO:0000256" key="3">
    <source>
        <dbReference type="ARBA" id="ARBA00023224"/>
    </source>
</evidence>
<dbReference type="InterPro" id="IPR004089">
    <property type="entry name" value="MCPsignal_dom"/>
</dbReference>
<evidence type="ECO:0000256" key="2">
    <source>
        <dbReference type="ARBA" id="ARBA00022519"/>
    </source>
</evidence>
<dbReference type="Proteomes" id="UP000198615">
    <property type="component" value="Unassembled WGS sequence"/>
</dbReference>
<dbReference type="GO" id="GO:0005886">
    <property type="term" value="C:plasma membrane"/>
    <property type="evidence" value="ECO:0007669"/>
    <property type="project" value="UniProtKB-SubCell"/>
</dbReference>
<evidence type="ECO:0000256" key="1">
    <source>
        <dbReference type="ARBA" id="ARBA00004429"/>
    </source>
</evidence>
<comment type="similarity">
    <text evidence="4">Belongs to the methyl-accepting chemotaxis (MCP) protein family.</text>
</comment>
<feature type="domain" description="T-SNARE coiled-coil homology" evidence="8">
    <location>
        <begin position="575"/>
        <end position="637"/>
    </location>
</feature>
<sequence length="679" mass="72868">MKFKHKIMAALLAAGILPMIVISLLDLSRMYTMAEDAARAEIASVVDLKQEMVETYFGTLLSIARTLAINPVVTDATRAFTAAVDELDASQDVAVDPESLEARYRYQQENTTGATPDDLARWMKIDPVSEKLQHLYISDNPQEIGEKHRLMRAGDGSRYSSLHEAYHPYFKAYLEEFAFYDIFLFEPDAGRIVYSVFKELDYGTSFVDGPYSGSAFGRAVQQIIRDQSDDLVFVDFEPYEPSYNQDASFLLAPLKDKGELIGIIAFQMPVDRINAIVNKDIAGFETAETFLIGSNGQLRSVPETADDLAIGTALSSEVVTRALGGTQGRIAATDHKGVPVIAGFERVSLPGLDWKIILSVTEEEAMADANASIRNALVTLGVFSLLILACGYGLGVVLLRPIQALGRDFHESVVGAMTALHRASRQSTIAAESMVATADSTSRQGSVVKENSVAAAENVSVVAVAMDQMASSIQEIVKGVTKTSGLTDDASDRANAATSSLQNLETATKRITGVVTLIKDIANKTNLLALNASIEAARAGDAGRGFSVVAEEVRKLAAQTTASTEEIGSEVDSVTKAVRENVAAIRAITEAIELVREQATAMSTAAEEQGAVTTDITGNMADTAQRVSAVDQTIGGVESASAEAAVAARDVMQQMQSVDEAERKVTQAVDAFLKKFKDI</sequence>
<proteinExistence type="inferred from homology"/>
<accession>A0A8G2BMZ8</accession>
<evidence type="ECO:0000259" key="8">
    <source>
        <dbReference type="PROSITE" id="PS50192"/>
    </source>
</evidence>
<dbReference type="EMBL" id="FNBW01000014">
    <property type="protein sequence ID" value="SDG31804.1"/>
    <property type="molecule type" value="Genomic_DNA"/>
</dbReference>
<dbReference type="Gene3D" id="3.30.450.20">
    <property type="entry name" value="PAS domain"/>
    <property type="match status" value="1"/>
</dbReference>
<feature type="domain" description="Methyl-accepting transducer" evidence="7">
    <location>
        <begin position="430"/>
        <end position="659"/>
    </location>
</feature>
<comment type="caution">
    <text evidence="9">The sequence shown here is derived from an EMBL/GenBank/DDBJ whole genome shotgun (WGS) entry which is preliminary data.</text>
</comment>
<dbReference type="GO" id="GO:0007165">
    <property type="term" value="P:signal transduction"/>
    <property type="evidence" value="ECO:0007669"/>
    <property type="project" value="UniProtKB-KW"/>
</dbReference>
<feature type="transmembrane region" description="Helical" evidence="6">
    <location>
        <begin position="7"/>
        <end position="25"/>
    </location>
</feature>
<dbReference type="AlphaFoldDB" id="A0A8G2BMZ8"/>
<dbReference type="PROSITE" id="PS50192">
    <property type="entry name" value="T_SNARE"/>
    <property type="match status" value="1"/>
</dbReference>
<keyword evidence="6" id="KW-0472">Membrane</keyword>
<dbReference type="SMART" id="SM00283">
    <property type="entry name" value="MA"/>
    <property type="match status" value="1"/>
</dbReference>
<dbReference type="PANTHER" id="PTHR32089">
    <property type="entry name" value="METHYL-ACCEPTING CHEMOTAXIS PROTEIN MCPB"/>
    <property type="match status" value="1"/>
</dbReference>
<evidence type="ECO:0000259" key="7">
    <source>
        <dbReference type="PROSITE" id="PS50111"/>
    </source>
</evidence>
<comment type="subcellular location">
    <subcellularLocation>
        <location evidence="1">Cell inner membrane</location>
        <topology evidence="1">Multi-pass membrane protein</topology>
    </subcellularLocation>
</comment>
<keyword evidence="3 5" id="KW-0807">Transducer</keyword>
<keyword evidence="2" id="KW-1003">Cell membrane</keyword>
<reference evidence="9 10" key="1">
    <citation type="submission" date="2016-10" db="EMBL/GenBank/DDBJ databases">
        <authorList>
            <person name="Varghese N."/>
            <person name="Submissions S."/>
        </authorList>
    </citation>
    <scope>NUCLEOTIDE SEQUENCE [LARGE SCALE GENOMIC DNA]</scope>
    <source>
        <strain evidence="9 10">DSM 18839</strain>
    </source>
</reference>
<evidence type="ECO:0000256" key="6">
    <source>
        <dbReference type="SAM" id="Phobius"/>
    </source>
</evidence>
<organism evidence="9 10">
    <name type="scientific">Thalassobaculum litoreum DSM 18839</name>
    <dbReference type="NCBI Taxonomy" id="1123362"/>
    <lineage>
        <taxon>Bacteria</taxon>
        <taxon>Pseudomonadati</taxon>
        <taxon>Pseudomonadota</taxon>
        <taxon>Alphaproteobacteria</taxon>
        <taxon>Rhodospirillales</taxon>
        <taxon>Thalassobaculaceae</taxon>
        <taxon>Thalassobaculum</taxon>
    </lineage>
</organism>
<keyword evidence="10" id="KW-1185">Reference proteome</keyword>
<name>A0A8G2BMZ8_9PROT</name>
<protein>
    <submittedName>
        <fullName evidence="9">Methyl-accepting chemotaxis protein</fullName>
    </submittedName>
</protein>
<keyword evidence="2" id="KW-0997">Cell inner membrane</keyword>
<keyword evidence="6" id="KW-1133">Transmembrane helix</keyword>
<dbReference type="Gene3D" id="1.10.287.950">
    <property type="entry name" value="Methyl-accepting chemotaxis protein"/>
    <property type="match status" value="1"/>
</dbReference>
<dbReference type="PROSITE" id="PS50111">
    <property type="entry name" value="CHEMOTAXIS_TRANSDUC_2"/>
    <property type="match status" value="1"/>
</dbReference>
<gene>
    <name evidence="9" type="ORF">SAMN05660686_04018</name>
</gene>
<dbReference type="OrthoDB" id="315417at2"/>
<evidence type="ECO:0000256" key="4">
    <source>
        <dbReference type="ARBA" id="ARBA00029447"/>
    </source>
</evidence>
<dbReference type="PANTHER" id="PTHR32089:SF112">
    <property type="entry name" value="LYSOZYME-LIKE PROTEIN-RELATED"/>
    <property type="match status" value="1"/>
</dbReference>
<evidence type="ECO:0000313" key="9">
    <source>
        <dbReference type="EMBL" id="SDG31804.1"/>
    </source>
</evidence>